<reference evidence="3 4" key="1">
    <citation type="submission" date="2016-03" db="EMBL/GenBank/DDBJ databases">
        <title>Comparative genomics of Pseudogymnoascus destructans, the fungus causing white-nose syndrome of bats.</title>
        <authorList>
            <person name="Palmer J.M."/>
            <person name="Drees K.P."/>
            <person name="Foster J.T."/>
            <person name="Lindner D.L."/>
        </authorList>
    </citation>
    <scope>NUCLEOTIDE SEQUENCE [LARGE SCALE GENOMIC DNA]</scope>
    <source>
        <strain evidence="3 4">UAMH 10579</strain>
    </source>
</reference>
<name>A0A2P2SWJ9_9PEZI</name>
<evidence type="ECO:0000313" key="3">
    <source>
        <dbReference type="EMBL" id="OBU01223.2"/>
    </source>
</evidence>
<dbReference type="AlphaFoldDB" id="A0A2P2SWJ9"/>
<keyword evidence="1" id="KW-1133">Transmembrane helix</keyword>
<feature type="signal peptide" evidence="2">
    <location>
        <begin position="1"/>
        <end position="19"/>
    </location>
</feature>
<dbReference type="EMBL" id="KV460207">
    <property type="protein sequence ID" value="OBU01223.2"/>
    <property type="molecule type" value="Genomic_DNA"/>
</dbReference>
<evidence type="ECO:0000313" key="4">
    <source>
        <dbReference type="Proteomes" id="UP000091956"/>
    </source>
</evidence>
<proteinExistence type="predicted"/>
<organism evidence="3 4">
    <name type="scientific">Pseudogymnoascus verrucosus</name>
    <dbReference type="NCBI Taxonomy" id="342668"/>
    <lineage>
        <taxon>Eukaryota</taxon>
        <taxon>Fungi</taxon>
        <taxon>Dikarya</taxon>
        <taxon>Ascomycota</taxon>
        <taxon>Pezizomycotina</taxon>
        <taxon>Leotiomycetes</taxon>
        <taxon>Thelebolales</taxon>
        <taxon>Thelebolaceae</taxon>
        <taxon>Pseudogymnoascus</taxon>
    </lineage>
</organism>
<dbReference type="RefSeq" id="XP_059320099.1">
    <property type="nucleotide sequence ID" value="XM_059463294.1"/>
</dbReference>
<dbReference type="Proteomes" id="UP000091956">
    <property type="component" value="Unassembled WGS sequence"/>
</dbReference>
<keyword evidence="1" id="KW-0472">Membrane</keyword>
<keyword evidence="1" id="KW-0812">Transmembrane</keyword>
<dbReference type="PANTHER" id="PTHR35043">
    <property type="entry name" value="TRANSCRIPTION FACTOR DOMAIN-CONTAINING PROTEIN"/>
    <property type="match status" value="1"/>
</dbReference>
<protein>
    <recommendedName>
        <fullName evidence="5">Wax synthase domain-containing protein</fullName>
    </recommendedName>
</protein>
<dbReference type="STRING" id="342668.A0A2P2SWJ9"/>
<keyword evidence="2" id="KW-0732">Signal</keyword>
<feature type="transmembrane region" description="Helical" evidence="1">
    <location>
        <begin position="355"/>
        <end position="374"/>
    </location>
</feature>
<dbReference type="PANTHER" id="PTHR35043:SF8">
    <property type="entry name" value="DUF4220 DOMAIN-CONTAINING PROTEIN"/>
    <property type="match status" value="1"/>
</dbReference>
<sequence length="488" mass="55531">MSPTIILFTYLLLCGNASSQELPLANTNTSTPDASHVDVEARQGWTSQDNKRGTLQIIWSCAFTMFLCSWSVLCLNVPGPTDSRFKVFRRKVYITALAFLGPEFIFQIALGQFVSARHSVQDFHAAGYTQWTMMHAFYADMGGFILHSTDWVPFPIDAKQLHYLVTEGYIKFPEIKRARISDKNKVDGILRIITVCQILWFAADMAGRVSQHLAITCGELTTAAFIVCSLGTTLCWLHKPADVAIPEIIHMEARISDILLKAGDLACEPYSRTPLDFISRKEWPWSLYWSNWLNILRNLGLVVGQQERPINRFENTRVHELPGACHYIFFAMTAIYCGIFFCGWNYSFPTNTELILWRASVGTILATLVSYWAVTEFAFTIYPVFKRRFSLDSPVTISPKRAPPEDEATILRWLISKMRYVAACARNNSYPHDPAMRLPLKAILPLYVIGVFYCHARTYIFLADIIQLRSLPASAYDTVDWIQALPHF</sequence>
<feature type="transmembrane region" description="Helical" evidence="1">
    <location>
        <begin position="57"/>
        <end position="79"/>
    </location>
</feature>
<keyword evidence="4" id="KW-1185">Reference proteome</keyword>
<dbReference type="GeneID" id="28834066"/>
<evidence type="ECO:0000256" key="2">
    <source>
        <dbReference type="SAM" id="SignalP"/>
    </source>
</evidence>
<accession>A0A2P2SWJ9</accession>
<feature type="transmembrane region" description="Helical" evidence="1">
    <location>
        <begin position="91"/>
        <end position="110"/>
    </location>
</feature>
<reference evidence="4" key="2">
    <citation type="journal article" date="2018" name="Nat. Commun.">
        <title>Extreme sensitivity to ultraviolet light in the fungal pathogen causing white-nose syndrome of bats.</title>
        <authorList>
            <person name="Palmer J.M."/>
            <person name="Drees K.P."/>
            <person name="Foster J.T."/>
            <person name="Lindner D.L."/>
        </authorList>
    </citation>
    <scope>NUCLEOTIDE SEQUENCE [LARGE SCALE GENOMIC DNA]</scope>
    <source>
        <strain evidence="4">UAMH 10579</strain>
    </source>
</reference>
<evidence type="ECO:0000256" key="1">
    <source>
        <dbReference type="SAM" id="Phobius"/>
    </source>
</evidence>
<feature type="transmembrane region" description="Helical" evidence="1">
    <location>
        <begin position="327"/>
        <end position="348"/>
    </location>
</feature>
<evidence type="ECO:0008006" key="5">
    <source>
        <dbReference type="Google" id="ProtNLM"/>
    </source>
</evidence>
<gene>
    <name evidence="3" type="ORF">VE01_00680</name>
</gene>
<feature type="chain" id="PRO_5015127013" description="Wax synthase domain-containing protein" evidence="2">
    <location>
        <begin position="20"/>
        <end position="488"/>
    </location>
</feature>